<organism evidence="2 3">
    <name type="scientific">Mytilus edulis</name>
    <name type="common">Blue mussel</name>
    <dbReference type="NCBI Taxonomy" id="6550"/>
    <lineage>
        <taxon>Eukaryota</taxon>
        <taxon>Metazoa</taxon>
        <taxon>Spiralia</taxon>
        <taxon>Lophotrochozoa</taxon>
        <taxon>Mollusca</taxon>
        <taxon>Bivalvia</taxon>
        <taxon>Autobranchia</taxon>
        <taxon>Pteriomorphia</taxon>
        <taxon>Mytilida</taxon>
        <taxon>Mytiloidea</taxon>
        <taxon>Mytilidae</taxon>
        <taxon>Mytilinae</taxon>
        <taxon>Mytilus</taxon>
    </lineage>
</organism>
<proteinExistence type="predicted"/>
<keyword evidence="3" id="KW-1185">Reference proteome</keyword>
<accession>A0A8S3SLF5</accession>
<dbReference type="Gene3D" id="1.20.1070.10">
    <property type="entry name" value="Rhodopsin 7-helix transmembrane proteins"/>
    <property type="match status" value="1"/>
</dbReference>
<dbReference type="OrthoDB" id="10509008at2759"/>
<reference evidence="2" key="1">
    <citation type="submission" date="2021-03" db="EMBL/GenBank/DDBJ databases">
        <authorList>
            <person name="Bekaert M."/>
        </authorList>
    </citation>
    <scope>NUCLEOTIDE SEQUENCE</scope>
</reference>
<gene>
    <name evidence="2" type="ORF">MEDL_32347</name>
</gene>
<keyword evidence="1" id="KW-0812">Transmembrane</keyword>
<comment type="caution">
    <text evidence="2">The sequence shown here is derived from an EMBL/GenBank/DDBJ whole genome shotgun (WGS) entry which is preliminary data.</text>
</comment>
<keyword evidence="1" id="KW-1133">Transmembrane helix</keyword>
<name>A0A8S3SLF5_MYTED</name>
<evidence type="ECO:0000313" key="3">
    <source>
        <dbReference type="Proteomes" id="UP000683360"/>
    </source>
</evidence>
<feature type="transmembrane region" description="Helical" evidence="1">
    <location>
        <begin position="146"/>
        <end position="165"/>
    </location>
</feature>
<protein>
    <submittedName>
        <fullName evidence="2">BDKRB2</fullName>
    </submittedName>
</protein>
<dbReference type="SUPFAM" id="SSF81321">
    <property type="entry name" value="Family A G protein-coupled receptor-like"/>
    <property type="match status" value="1"/>
</dbReference>
<keyword evidence="1" id="KW-0472">Membrane</keyword>
<evidence type="ECO:0000313" key="2">
    <source>
        <dbReference type="EMBL" id="CAG2218759.1"/>
    </source>
</evidence>
<dbReference type="EMBL" id="CAJPWZ010001607">
    <property type="protein sequence ID" value="CAG2218759.1"/>
    <property type="molecule type" value="Genomic_DNA"/>
</dbReference>
<dbReference type="Proteomes" id="UP000683360">
    <property type="component" value="Unassembled WGS sequence"/>
</dbReference>
<evidence type="ECO:0000256" key="1">
    <source>
        <dbReference type="SAM" id="Phobius"/>
    </source>
</evidence>
<sequence>MTSCWEHLSFTNQQVFIISLHDNHIDNPVLFEGRMLSGMSQGYHRHQLILLADDSCIKPFYQYVQLQGYQKNETEYLLSIGNIMEFKSEFDCLKIYYQCIGDSYEIISLSILESPMSYAEMVLVVVVTIFNIFVLSIFLRKENRSPVVILLSALAISDTLSALIWCGPELLSYLFYYHQMNFKISNQYGIYWNIRSVFGIA</sequence>
<feature type="transmembrane region" description="Helical" evidence="1">
    <location>
        <begin position="118"/>
        <end position="139"/>
    </location>
</feature>
<dbReference type="AlphaFoldDB" id="A0A8S3SLF5"/>